<dbReference type="FunFam" id="3.30.160.60:FF:001639">
    <property type="entry name" value="Si:dkey-7i4.21"/>
    <property type="match status" value="1"/>
</dbReference>
<dbReference type="GeneTree" id="ENSGT01150000286977"/>
<dbReference type="InterPro" id="IPR036236">
    <property type="entry name" value="Znf_C2H2_sf"/>
</dbReference>
<evidence type="ECO:0000259" key="14">
    <source>
        <dbReference type="PROSITE" id="PS50157"/>
    </source>
</evidence>
<keyword evidence="10" id="KW-0804">Transcription</keyword>
<name>A0A3Q1EQE8_9TELE</name>
<evidence type="ECO:0000256" key="3">
    <source>
        <dbReference type="ARBA" id="ARBA00006991"/>
    </source>
</evidence>
<dbReference type="FunFam" id="3.30.160.60:FF:002343">
    <property type="entry name" value="Zinc finger protein 33A"/>
    <property type="match status" value="1"/>
</dbReference>
<keyword evidence="7" id="KW-0862">Zinc</keyword>
<dbReference type="Ensembl" id="ENSAPOT00000007133.1">
    <property type="protein sequence ID" value="ENSAPOP00000006154.1"/>
    <property type="gene ID" value="ENSAPOG00000007955.1"/>
</dbReference>
<evidence type="ECO:0000256" key="6">
    <source>
        <dbReference type="ARBA" id="ARBA00022771"/>
    </source>
</evidence>
<reference evidence="15" key="1">
    <citation type="submission" date="2025-08" db="UniProtKB">
        <authorList>
            <consortium name="Ensembl"/>
        </authorList>
    </citation>
    <scope>IDENTIFICATION</scope>
</reference>
<dbReference type="GO" id="GO:0008270">
    <property type="term" value="F:zinc ion binding"/>
    <property type="evidence" value="ECO:0007669"/>
    <property type="project" value="UniProtKB-KW"/>
</dbReference>
<dbReference type="GO" id="GO:0005634">
    <property type="term" value="C:nucleus"/>
    <property type="evidence" value="ECO:0007669"/>
    <property type="project" value="UniProtKB-SubCell"/>
</dbReference>
<dbReference type="InParanoid" id="A0A3Q1EQE8"/>
<evidence type="ECO:0000256" key="12">
    <source>
        <dbReference type="PROSITE-ProRule" id="PRU00042"/>
    </source>
</evidence>
<dbReference type="PANTHER" id="PTHR24409:SF331">
    <property type="entry name" value="ZINC FINGER PROTEIN 322A"/>
    <property type="match status" value="1"/>
</dbReference>
<organism evidence="15 16">
    <name type="scientific">Acanthochromis polyacanthus</name>
    <name type="common">spiny chromis</name>
    <dbReference type="NCBI Taxonomy" id="80966"/>
    <lineage>
        <taxon>Eukaryota</taxon>
        <taxon>Metazoa</taxon>
        <taxon>Chordata</taxon>
        <taxon>Craniata</taxon>
        <taxon>Vertebrata</taxon>
        <taxon>Euteleostomi</taxon>
        <taxon>Actinopterygii</taxon>
        <taxon>Neopterygii</taxon>
        <taxon>Teleostei</taxon>
        <taxon>Neoteleostei</taxon>
        <taxon>Acanthomorphata</taxon>
        <taxon>Ovalentaria</taxon>
        <taxon>Pomacentridae</taxon>
        <taxon>Acanthochromis</taxon>
    </lineage>
</organism>
<dbReference type="GO" id="GO:0000977">
    <property type="term" value="F:RNA polymerase II transcription regulatory region sequence-specific DNA binding"/>
    <property type="evidence" value="ECO:0007669"/>
    <property type="project" value="TreeGrafter"/>
</dbReference>
<dbReference type="Pfam" id="PF00096">
    <property type="entry name" value="zf-C2H2"/>
    <property type="match status" value="5"/>
</dbReference>
<feature type="domain" description="C2H2-type" evidence="14">
    <location>
        <begin position="124"/>
        <end position="151"/>
    </location>
</feature>
<evidence type="ECO:0000313" key="15">
    <source>
        <dbReference type="Ensembl" id="ENSAPOP00000006154.1"/>
    </source>
</evidence>
<keyword evidence="11" id="KW-0539">Nucleus</keyword>
<evidence type="ECO:0000256" key="1">
    <source>
        <dbReference type="ARBA" id="ARBA00003767"/>
    </source>
</evidence>
<dbReference type="FunFam" id="3.30.160.60:FF:000508">
    <property type="entry name" value="Myeloid zinc finger 1"/>
    <property type="match status" value="1"/>
</dbReference>
<keyword evidence="8" id="KW-0805">Transcription regulation</keyword>
<dbReference type="Gene3D" id="3.30.160.60">
    <property type="entry name" value="Classic Zinc Finger"/>
    <property type="match status" value="6"/>
</dbReference>
<dbReference type="InterPro" id="IPR013087">
    <property type="entry name" value="Znf_C2H2_type"/>
</dbReference>
<comment type="function">
    <text evidence="1">May be involved in transcriptional regulation.</text>
</comment>
<evidence type="ECO:0000256" key="9">
    <source>
        <dbReference type="ARBA" id="ARBA00023125"/>
    </source>
</evidence>
<feature type="compositionally biased region" description="Basic and acidic residues" evidence="13">
    <location>
        <begin position="20"/>
        <end position="38"/>
    </location>
</feature>
<dbReference type="SMART" id="SM00355">
    <property type="entry name" value="ZnF_C2H2"/>
    <property type="match status" value="5"/>
</dbReference>
<evidence type="ECO:0000256" key="4">
    <source>
        <dbReference type="ARBA" id="ARBA00022723"/>
    </source>
</evidence>
<dbReference type="PANTHER" id="PTHR24409">
    <property type="entry name" value="ZINC FINGER PROTEIN 142"/>
    <property type="match status" value="1"/>
</dbReference>
<dbReference type="GO" id="GO:0042802">
    <property type="term" value="F:identical protein binding"/>
    <property type="evidence" value="ECO:0007669"/>
    <property type="project" value="UniProtKB-ARBA"/>
</dbReference>
<evidence type="ECO:0000256" key="7">
    <source>
        <dbReference type="ARBA" id="ARBA00022833"/>
    </source>
</evidence>
<dbReference type="PROSITE" id="PS50157">
    <property type="entry name" value="ZINC_FINGER_C2H2_2"/>
    <property type="match status" value="6"/>
</dbReference>
<keyword evidence="4" id="KW-0479">Metal-binding</keyword>
<evidence type="ECO:0000313" key="16">
    <source>
        <dbReference type="Proteomes" id="UP000257200"/>
    </source>
</evidence>
<dbReference type="FunFam" id="3.30.160.60:FF:000966">
    <property type="entry name" value="ZFP90 zinc finger protein"/>
    <property type="match status" value="1"/>
</dbReference>
<evidence type="ECO:0000256" key="10">
    <source>
        <dbReference type="ARBA" id="ARBA00023163"/>
    </source>
</evidence>
<comment type="similarity">
    <text evidence="3">Belongs to the krueppel C2H2-type zinc-finger protein family.</text>
</comment>
<feature type="domain" description="C2H2-type" evidence="14">
    <location>
        <begin position="208"/>
        <end position="231"/>
    </location>
</feature>
<feature type="domain" description="C2H2-type" evidence="14">
    <location>
        <begin position="152"/>
        <end position="179"/>
    </location>
</feature>
<dbReference type="PROSITE" id="PS00028">
    <property type="entry name" value="ZINC_FINGER_C2H2_1"/>
    <property type="match status" value="5"/>
</dbReference>
<dbReference type="GO" id="GO:0045596">
    <property type="term" value="P:negative regulation of cell differentiation"/>
    <property type="evidence" value="ECO:0007669"/>
    <property type="project" value="UniProtKB-ARBA"/>
</dbReference>
<evidence type="ECO:0000256" key="2">
    <source>
        <dbReference type="ARBA" id="ARBA00004123"/>
    </source>
</evidence>
<feature type="region of interest" description="Disordered" evidence="13">
    <location>
        <begin position="1"/>
        <end position="60"/>
    </location>
</feature>
<protein>
    <recommendedName>
        <fullName evidence="14">C2H2-type domain-containing protein</fullName>
    </recommendedName>
</protein>
<keyword evidence="5" id="KW-0677">Repeat</keyword>
<feature type="domain" description="C2H2-type" evidence="14">
    <location>
        <begin position="68"/>
        <end position="95"/>
    </location>
</feature>
<keyword evidence="9" id="KW-0238">DNA-binding</keyword>
<dbReference type="Proteomes" id="UP000257200">
    <property type="component" value="Unplaced"/>
</dbReference>
<keyword evidence="6 12" id="KW-0863">Zinc-finger</keyword>
<keyword evidence="16" id="KW-1185">Reference proteome</keyword>
<dbReference type="FunFam" id="3.30.160.60:FF:000912">
    <property type="entry name" value="Zinc finger protein 660"/>
    <property type="match status" value="1"/>
</dbReference>
<dbReference type="AlphaFoldDB" id="A0A3Q1EQE8"/>
<dbReference type="SUPFAM" id="SSF57667">
    <property type="entry name" value="beta-beta-alpha zinc fingers"/>
    <property type="match status" value="3"/>
</dbReference>
<reference evidence="15" key="2">
    <citation type="submission" date="2025-09" db="UniProtKB">
        <authorList>
            <consortium name="Ensembl"/>
        </authorList>
    </citation>
    <scope>IDENTIFICATION</scope>
</reference>
<feature type="domain" description="C2H2-type" evidence="14">
    <location>
        <begin position="180"/>
        <end position="207"/>
    </location>
</feature>
<proteinExistence type="inferred from homology"/>
<feature type="domain" description="C2H2-type" evidence="14">
    <location>
        <begin position="96"/>
        <end position="123"/>
    </location>
</feature>
<comment type="subcellular location">
    <subcellularLocation>
        <location evidence="2">Nucleus</location>
    </subcellularLocation>
</comment>
<sequence length="286" mass="31595">MLCCGAGSKSAIRAESPDQEGCKDVDSESTRCIEEKPRHQSNSSHSNDVDNAPTSARQCDNDKARKSATCEVCGKAFRYKSDLVRHHRTHTGEKPYSCGTCGKSFSRRTSLTDHMRIHTGEKPFSCGTCGKSFRHRPCLTAHMRLHTGEKPYSCGTWGKSFSQQSYLTADMRCHTGEKPYSCETCGKSFSHQTSLTVHMRYHTGEKPYACGTCGKSFSQRSYLTAHMRYHTEIALIKITQDLILAADCGLLTILILLDLSAAFDIISHSIPLNRLSSIGITVTPLG</sequence>
<evidence type="ECO:0000256" key="13">
    <source>
        <dbReference type="SAM" id="MobiDB-lite"/>
    </source>
</evidence>
<accession>A0A3Q1EQE8</accession>
<dbReference type="GO" id="GO:0000981">
    <property type="term" value="F:DNA-binding transcription factor activity, RNA polymerase II-specific"/>
    <property type="evidence" value="ECO:0007669"/>
    <property type="project" value="TreeGrafter"/>
</dbReference>
<evidence type="ECO:0000256" key="5">
    <source>
        <dbReference type="ARBA" id="ARBA00022737"/>
    </source>
</evidence>
<dbReference type="FunFam" id="3.30.160.60:FF:001498">
    <property type="entry name" value="Zinc finger protein 404"/>
    <property type="match status" value="1"/>
</dbReference>
<evidence type="ECO:0000256" key="8">
    <source>
        <dbReference type="ARBA" id="ARBA00023015"/>
    </source>
</evidence>
<evidence type="ECO:0000256" key="11">
    <source>
        <dbReference type="ARBA" id="ARBA00023242"/>
    </source>
</evidence>